<evidence type="ECO:0000259" key="2">
    <source>
        <dbReference type="Pfam" id="PF01494"/>
    </source>
</evidence>
<dbReference type="Proteomes" id="UP000001989">
    <property type="component" value="Chromosome"/>
</dbReference>
<protein>
    <submittedName>
        <fullName evidence="3">Monooxygenase, FAD-binding</fullName>
    </submittedName>
</protein>
<organism evidence="3 4">
    <name type="scientific">Rhizorhabdus wittichii (strain DSM 6014 / CCUG 31198 / JCM 15750 / NBRC 105917 / EY 4224 / RW1)</name>
    <name type="common">Sphingomonas wittichii</name>
    <dbReference type="NCBI Taxonomy" id="392499"/>
    <lineage>
        <taxon>Bacteria</taxon>
        <taxon>Pseudomonadati</taxon>
        <taxon>Pseudomonadota</taxon>
        <taxon>Alphaproteobacteria</taxon>
        <taxon>Sphingomonadales</taxon>
        <taxon>Sphingomonadaceae</taxon>
        <taxon>Rhizorhabdus</taxon>
    </lineage>
</organism>
<dbReference type="GO" id="GO:0019622">
    <property type="term" value="P:3-(3-hydroxy)phenylpropionate catabolic process"/>
    <property type="evidence" value="ECO:0007669"/>
    <property type="project" value="TreeGrafter"/>
</dbReference>
<evidence type="ECO:0000313" key="3">
    <source>
        <dbReference type="EMBL" id="ABQ67932.1"/>
    </source>
</evidence>
<reference evidence="3 4" key="1">
    <citation type="journal article" date="2010" name="J. Bacteriol.">
        <title>Genome sequence of the dioxin-mineralizing bacterium Sphingomonas wittichii RW1.</title>
        <authorList>
            <person name="Miller T.R."/>
            <person name="Delcher A.L."/>
            <person name="Salzberg S.L."/>
            <person name="Saunders E."/>
            <person name="Detter J.C."/>
            <person name="Halden R.U."/>
        </authorList>
    </citation>
    <scope>NUCLEOTIDE SEQUENCE [LARGE SCALE GENOMIC DNA]</scope>
    <source>
        <strain evidence="4">DSM 6014 / CCUG 31198 / JCM 15750 / NBRC 105917 / EY 4224 / RW1</strain>
    </source>
</reference>
<name>A0A9J9HAJ0_RHIWR</name>
<keyword evidence="3" id="KW-0503">Monooxygenase</keyword>
<dbReference type="NCBIfam" id="NF004829">
    <property type="entry name" value="PRK06183.1-3"/>
    <property type="match status" value="1"/>
</dbReference>
<sequence>MAVYDVIVVGMGPVGTVTACLLGRAGLRVAVIEREMAIFDKPRAIVLDHEALRVLQACGVTADFFDTLAPHTGTDFLGVDGQLIKLFDPKPPPFELGWPPNMMFIQPYLEAALDDAMAKYPNVERRRGWTVTAIDQDEQGVRVEAATAEGRRTIEARWIVGADGANSTVRRAAGIGVDDLDFKEWWIVVDAWLTGPADLPRKTTQYCWPDRPATFVVGPQNLRRWEIKLLPGDDLEALQDEGAIREILRRYVDVTACNIWRSAVYRFRAAVATQWRSGRMFLAGDAAHTMPPFLAQGLCAGLRDAANIAWKLEQVERHGTAASLLDSYEIERKPHVTEIVRHAKAFGLIIGELDRERALARDTVLAEQLRTGAVSTERQAFIPPLHQGFLENGCPSAGQVFVQPRILRDGREHLMDDVIGPSFAVFANAEALDALDASLVREWLRIGGTLLLSGDEAEEAPIETLDESDGRVAGWLERESKAAVIVRPDRYVYGAADDGRALATMMADLLRQLAPDRMVTAGDIA</sequence>
<dbReference type="PANTHER" id="PTHR43476:SF3">
    <property type="entry name" value="FAD-BINDING MONOOXYGENASE"/>
    <property type="match status" value="1"/>
</dbReference>
<gene>
    <name evidence="3" type="ordered locus">Swit_1569</name>
</gene>
<evidence type="ECO:0000256" key="1">
    <source>
        <dbReference type="ARBA" id="ARBA00023002"/>
    </source>
</evidence>
<dbReference type="SUPFAM" id="SSF51905">
    <property type="entry name" value="FAD/NAD(P)-binding domain"/>
    <property type="match status" value="1"/>
</dbReference>
<dbReference type="InterPro" id="IPR050631">
    <property type="entry name" value="PheA/TfdB_FAD_monoxygenase"/>
</dbReference>
<dbReference type="Gene3D" id="3.50.50.60">
    <property type="entry name" value="FAD/NAD(P)-binding domain"/>
    <property type="match status" value="1"/>
</dbReference>
<evidence type="ECO:0000313" key="4">
    <source>
        <dbReference type="Proteomes" id="UP000001989"/>
    </source>
</evidence>
<dbReference type="KEGG" id="swi:Swit_1569"/>
<proteinExistence type="predicted"/>
<keyword evidence="4" id="KW-1185">Reference proteome</keyword>
<dbReference type="GO" id="GO:0071949">
    <property type="term" value="F:FAD binding"/>
    <property type="evidence" value="ECO:0007669"/>
    <property type="project" value="InterPro"/>
</dbReference>
<dbReference type="InterPro" id="IPR036188">
    <property type="entry name" value="FAD/NAD-bd_sf"/>
</dbReference>
<dbReference type="InterPro" id="IPR002938">
    <property type="entry name" value="FAD-bd"/>
</dbReference>
<feature type="domain" description="FAD-binding" evidence="2">
    <location>
        <begin position="4"/>
        <end position="342"/>
    </location>
</feature>
<accession>A0A9J9HAJ0</accession>
<dbReference type="Gene3D" id="3.30.70.2450">
    <property type="match status" value="1"/>
</dbReference>
<dbReference type="AlphaFoldDB" id="A0A9J9HAJ0"/>
<dbReference type="PANTHER" id="PTHR43476">
    <property type="entry name" value="3-(3-HYDROXY-PHENYL)PROPIONATE/3-HYDROXYCINNAMIC ACID HYDROXYLASE"/>
    <property type="match status" value="1"/>
</dbReference>
<dbReference type="EMBL" id="CP000699">
    <property type="protein sequence ID" value="ABQ67932.1"/>
    <property type="molecule type" value="Genomic_DNA"/>
</dbReference>
<dbReference type="GO" id="GO:0008688">
    <property type="term" value="F:3-(3-hydroxyphenyl)propionate hydroxylase activity"/>
    <property type="evidence" value="ECO:0007669"/>
    <property type="project" value="TreeGrafter"/>
</dbReference>
<dbReference type="Pfam" id="PF01494">
    <property type="entry name" value="FAD_binding_3"/>
    <property type="match status" value="1"/>
</dbReference>
<dbReference type="PRINTS" id="PR00420">
    <property type="entry name" value="RNGMNOXGNASE"/>
</dbReference>
<keyword evidence="1" id="KW-0560">Oxidoreductase</keyword>